<dbReference type="GO" id="GO:0005737">
    <property type="term" value="C:cytoplasm"/>
    <property type="evidence" value="ECO:0007669"/>
    <property type="project" value="TreeGrafter"/>
</dbReference>
<proteinExistence type="inferred from homology"/>
<dbReference type="STRING" id="568069.A0A1J1IJH1"/>
<keyword evidence="2" id="KW-0716">Sensory transduction</keyword>
<dbReference type="OrthoDB" id="7785529at2759"/>
<evidence type="ECO:0000256" key="1">
    <source>
        <dbReference type="ARBA" id="ARBA00005298"/>
    </source>
</evidence>
<dbReference type="Pfam" id="PF00339">
    <property type="entry name" value="Arrestin_N"/>
    <property type="match status" value="1"/>
</dbReference>
<comment type="similarity">
    <text evidence="1">Belongs to the arrestin family.</text>
</comment>
<keyword evidence="6" id="KW-1185">Reference proteome</keyword>
<dbReference type="SMART" id="SM01017">
    <property type="entry name" value="Arrestin_C"/>
    <property type="match status" value="1"/>
</dbReference>
<organism evidence="5 6">
    <name type="scientific">Clunio marinus</name>
    <dbReference type="NCBI Taxonomy" id="568069"/>
    <lineage>
        <taxon>Eukaryota</taxon>
        <taxon>Metazoa</taxon>
        <taxon>Ecdysozoa</taxon>
        <taxon>Arthropoda</taxon>
        <taxon>Hexapoda</taxon>
        <taxon>Insecta</taxon>
        <taxon>Pterygota</taxon>
        <taxon>Neoptera</taxon>
        <taxon>Endopterygota</taxon>
        <taxon>Diptera</taxon>
        <taxon>Nematocera</taxon>
        <taxon>Chironomoidea</taxon>
        <taxon>Chironomidae</taxon>
        <taxon>Clunio</taxon>
    </lineage>
</organism>
<feature type="domain" description="Arrestin C-terminal-like" evidence="4">
    <location>
        <begin position="168"/>
        <end position="298"/>
    </location>
</feature>
<dbReference type="AlphaFoldDB" id="A0A1J1IJH1"/>
<dbReference type="EMBL" id="CVRI01000048">
    <property type="protein sequence ID" value="CRK98593.1"/>
    <property type="molecule type" value="Genomic_DNA"/>
</dbReference>
<name>A0A1J1IJH1_9DIPT</name>
<accession>A0A1J1IJH1</accession>
<dbReference type="SUPFAM" id="SSF81296">
    <property type="entry name" value="E set domains"/>
    <property type="match status" value="2"/>
</dbReference>
<protein>
    <submittedName>
        <fullName evidence="5">CLUMA_CG012208, isoform A</fullName>
    </submittedName>
</protein>
<reference evidence="5 6" key="1">
    <citation type="submission" date="2015-04" db="EMBL/GenBank/DDBJ databases">
        <authorList>
            <person name="Syromyatnikov M.Y."/>
            <person name="Popov V.N."/>
        </authorList>
    </citation>
    <scope>NUCLEOTIDE SEQUENCE [LARGE SCALE GENOMIC DNA]</scope>
</reference>
<dbReference type="Proteomes" id="UP000183832">
    <property type="component" value="Unassembled WGS sequence"/>
</dbReference>
<dbReference type="Gene3D" id="2.60.40.640">
    <property type="match status" value="2"/>
</dbReference>
<dbReference type="InterPro" id="IPR014752">
    <property type="entry name" value="Arrestin-like_C"/>
</dbReference>
<feature type="compositionally biased region" description="Acidic residues" evidence="3">
    <location>
        <begin position="328"/>
        <end position="338"/>
    </location>
</feature>
<sequence length="353" mass="39728">MSRLDWDVNFLDNPKDFYEPGDKLKAEFILMVSKKPLEVKRIECRIKGYVKCIWDTGTSLYNGYESYIDEYYRLLNNKNEGNAELAKGIHKFDIVCNLPSNLPTSFFCEGGGAIKYKMIIKVVGYRRIKLNARIPIRVIRPLNLNVEALHLRSTLKEELSKKFKFDFTSEPLYMSASIPFSAYVPGQTINIRIIVNNQSKTDVKELNISLAKLILLTCKKPKDSTELKCSEVKLTTSGVPALTVQHFEKEIVVPPLPPSISNCELLKVHYQVRVKAITSGLNRWPVLILPITIGTIPFEDSENPLGLPPPYETLGLSDYDRVIKEGASDDEDNSDDFPSEGATSNKVGKSSSS</sequence>
<dbReference type="Pfam" id="PF02752">
    <property type="entry name" value="Arrestin_C"/>
    <property type="match status" value="1"/>
</dbReference>
<evidence type="ECO:0000256" key="3">
    <source>
        <dbReference type="SAM" id="MobiDB-lite"/>
    </source>
</evidence>
<dbReference type="PANTHER" id="PTHR11188:SF167">
    <property type="entry name" value="ARRESTIN C-TERMINAL-LIKE DOMAIN-CONTAINING PROTEIN-RELATED"/>
    <property type="match status" value="1"/>
</dbReference>
<evidence type="ECO:0000259" key="4">
    <source>
        <dbReference type="SMART" id="SM01017"/>
    </source>
</evidence>
<evidence type="ECO:0000313" key="6">
    <source>
        <dbReference type="Proteomes" id="UP000183832"/>
    </source>
</evidence>
<feature type="compositionally biased region" description="Basic and acidic residues" evidence="3">
    <location>
        <begin position="318"/>
        <end position="327"/>
    </location>
</feature>
<dbReference type="InterPro" id="IPR014756">
    <property type="entry name" value="Ig_E-set"/>
</dbReference>
<dbReference type="InterPro" id="IPR050357">
    <property type="entry name" value="Arrestin_domain-protein"/>
</dbReference>
<dbReference type="InterPro" id="IPR011022">
    <property type="entry name" value="Arrestin_C-like"/>
</dbReference>
<dbReference type="PANTHER" id="PTHR11188">
    <property type="entry name" value="ARRESTIN DOMAIN CONTAINING PROTEIN"/>
    <property type="match status" value="1"/>
</dbReference>
<dbReference type="InterPro" id="IPR011021">
    <property type="entry name" value="Arrestin-like_N"/>
</dbReference>
<feature type="region of interest" description="Disordered" evidence="3">
    <location>
        <begin position="302"/>
        <end position="353"/>
    </location>
</feature>
<gene>
    <name evidence="5" type="ORF">CLUMA_CG012208</name>
</gene>
<dbReference type="GO" id="GO:0015031">
    <property type="term" value="P:protein transport"/>
    <property type="evidence" value="ECO:0007669"/>
    <property type="project" value="TreeGrafter"/>
</dbReference>
<evidence type="ECO:0000313" key="5">
    <source>
        <dbReference type="EMBL" id="CRK98593.1"/>
    </source>
</evidence>
<evidence type="ECO:0000256" key="2">
    <source>
        <dbReference type="ARBA" id="ARBA00022606"/>
    </source>
</evidence>
<feature type="compositionally biased region" description="Polar residues" evidence="3">
    <location>
        <begin position="341"/>
        <end position="353"/>
    </location>
</feature>